<evidence type="ECO:0000256" key="1">
    <source>
        <dbReference type="SAM" id="SignalP"/>
    </source>
</evidence>
<gene>
    <name evidence="2" type="ORF">GCM10011515_16710</name>
</gene>
<reference evidence="3" key="1">
    <citation type="journal article" date="2019" name="Int. J. Syst. Evol. Microbiol.">
        <title>The Global Catalogue of Microorganisms (GCM) 10K type strain sequencing project: providing services to taxonomists for standard genome sequencing and annotation.</title>
        <authorList>
            <consortium name="The Broad Institute Genomics Platform"/>
            <consortium name="The Broad Institute Genome Sequencing Center for Infectious Disease"/>
            <person name="Wu L."/>
            <person name="Ma J."/>
        </authorList>
    </citation>
    <scope>NUCLEOTIDE SEQUENCE [LARGE SCALE GENOMIC DNA]</scope>
    <source>
        <strain evidence="3">CGMCC 1.15959</strain>
    </source>
</reference>
<name>A0ABQ1SAS5_9SPHN</name>
<keyword evidence="1" id="KW-0732">Signal</keyword>
<protein>
    <submittedName>
        <fullName evidence="2">Uncharacterized protein</fullName>
    </submittedName>
</protein>
<dbReference type="RefSeq" id="WP_188644707.1">
    <property type="nucleotide sequence ID" value="NZ_BMKL01000001.1"/>
</dbReference>
<keyword evidence="3" id="KW-1185">Reference proteome</keyword>
<proteinExistence type="predicted"/>
<organism evidence="2 3">
    <name type="scientific">Tsuneonella deserti</name>
    <dbReference type="NCBI Taxonomy" id="2035528"/>
    <lineage>
        <taxon>Bacteria</taxon>
        <taxon>Pseudomonadati</taxon>
        <taxon>Pseudomonadota</taxon>
        <taxon>Alphaproteobacteria</taxon>
        <taxon>Sphingomonadales</taxon>
        <taxon>Erythrobacteraceae</taxon>
        <taxon>Tsuneonella</taxon>
    </lineage>
</organism>
<feature type="chain" id="PRO_5045159808" evidence="1">
    <location>
        <begin position="21"/>
        <end position="118"/>
    </location>
</feature>
<evidence type="ECO:0000313" key="3">
    <source>
        <dbReference type="Proteomes" id="UP000619041"/>
    </source>
</evidence>
<evidence type="ECO:0000313" key="2">
    <source>
        <dbReference type="EMBL" id="GGD97580.1"/>
    </source>
</evidence>
<comment type="caution">
    <text evidence="2">The sequence shown here is derived from an EMBL/GenBank/DDBJ whole genome shotgun (WGS) entry which is preliminary data.</text>
</comment>
<feature type="signal peptide" evidence="1">
    <location>
        <begin position="1"/>
        <end position="20"/>
    </location>
</feature>
<sequence>MVARILLGAALLSLAAPAYAESWDFVLVNKTGKSIKTIETSAAGQAAWTAEQLDEDVENGPVRPGVSHTVHFDKTGCALDVRLTFSDGSQGVFTNFNVCDYAFGEFAFKGEQPVVKGS</sequence>
<dbReference type="EMBL" id="BMKL01000001">
    <property type="protein sequence ID" value="GGD97580.1"/>
    <property type="molecule type" value="Genomic_DNA"/>
</dbReference>
<accession>A0ABQ1SAS5</accession>
<dbReference type="Proteomes" id="UP000619041">
    <property type="component" value="Unassembled WGS sequence"/>
</dbReference>